<evidence type="ECO:0000313" key="8">
    <source>
        <dbReference type="Proteomes" id="UP000199392"/>
    </source>
</evidence>
<evidence type="ECO:0000256" key="2">
    <source>
        <dbReference type="ARBA" id="ARBA00004613"/>
    </source>
</evidence>
<dbReference type="GO" id="GO:0005576">
    <property type="term" value="C:extracellular region"/>
    <property type="evidence" value="ECO:0007669"/>
    <property type="project" value="UniProtKB-SubCell"/>
</dbReference>
<gene>
    <name evidence="7" type="ORF">SAMN04488050_111191</name>
</gene>
<keyword evidence="4" id="KW-0964">Secreted</keyword>
<feature type="domain" description="PLD phosphodiesterase" evidence="6">
    <location>
        <begin position="173"/>
        <end position="200"/>
    </location>
</feature>
<name>A0A1I6VK76_9RHOB</name>
<sequence length="518" mass="56375">MWVCPMRFLEVLLVLVLVLVTFVFGMKLAFPLPDRNFAEEQLHLPPDTEGALGQIIAPILAAHEGQSGVLPLADGRDAFAARVLLARAAQVSIDAQYYIWQDDTTGMILLDELRAAAARGVQVRLLVDDNGIPGLDALLAELDAMPGSDVRIFNPFSLRDPKLVSYLFDFSRLNRRMHNKSMTVDGMATVVGGRNIGDIYFEYGEGTHYFDVDALAMGPIVGEVSASFDRYWNSASAYDADLLLDPVDTPALAEVGKAARSSSMGNGYQKVVAESHLISRLKSGALDLEWGNAELIVDDPAKGLGNVAAENKIVERLFELIAEVDSDLDLVSAYFIPGNRGTEALTALAGNGVRVRVLTNALEATDVMPVHAAYMGYRKPLLEGGVTLYELRGTREEQVKRSLPEVLAGSASGLHAKVFGIDGKRAFIGSFNLDPRSAQINTEMGILIDSPSIAARLSEQLDSPRYAYHVKLDDTGSLVWTNTPQVGPPLVYHSEPNTGLLMRALIHVIGWLPVEWML</sequence>
<dbReference type="Pfam" id="PF13091">
    <property type="entry name" value="PLDc_2"/>
    <property type="match status" value="2"/>
</dbReference>
<organism evidence="7 8">
    <name type="scientific">Alloyangia pacifica</name>
    <dbReference type="NCBI Taxonomy" id="311180"/>
    <lineage>
        <taxon>Bacteria</taxon>
        <taxon>Pseudomonadati</taxon>
        <taxon>Pseudomonadota</taxon>
        <taxon>Alphaproteobacteria</taxon>
        <taxon>Rhodobacterales</taxon>
        <taxon>Roseobacteraceae</taxon>
        <taxon>Alloyangia</taxon>
    </lineage>
</organism>
<comment type="function">
    <text evidence="1">Could be a virulence factor.</text>
</comment>
<dbReference type="CDD" id="cd09111">
    <property type="entry name" value="PLDc_ymdC_like_1"/>
    <property type="match status" value="1"/>
</dbReference>
<dbReference type="PROSITE" id="PS50035">
    <property type="entry name" value="PLD"/>
    <property type="match status" value="2"/>
</dbReference>
<dbReference type="SMART" id="SM00155">
    <property type="entry name" value="PLDc"/>
    <property type="match status" value="2"/>
</dbReference>
<evidence type="ECO:0000256" key="1">
    <source>
        <dbReference type="ARBA" id="ARBA00003145"/>
    </source>
</evidence>
<keyword evidence="8" id="KW-1185">Reference proteome</keyword>
<reference evidence="8" key="1">
    <citation type="submission" date="2016-10" db="EMBL/GenBank/DDBJ databases">
        <authorList>
            <person name="Varghese N."/>
            <person name="Submissions S."/>
        </authorList>
    </citation>
    <scope>NUCLEOTIDE SEQUENCE [LARGE SCALE GENOMIC DNA]</scope>
    <source>
        <strain evidence="8">DSM 26894</strain>
    </source>
</reference>
<feature type="domain" description="PLD phosphodiesterase" evidence="6">
    <location>
        <begin position="410"/>
        <end position="437"/>
    </location>
</feature>
<dbReference type="CDD" id="cd09113">
    <property type="entry name" value="PLDc_ymdC_like_2"/>
    <property type="match status" value="1"/>
</dbReference>
<dbReference type="GO" id="GO:0032049">
    <property type="term" value="P:cardiolipin biosynthetic process"/>
    <property type="evidence" value="ECO:0007669"/>
    <property type="project" value="UniProtKB-ARBA"/>
</dbReference>
<evidence type="ECO:0000259" key="6">
    <source>
        <dbReference type="PROSITE" id="PS50035"/>
    </source>
</evidence>
<dbReference type="InterPro" id="IPR025202">
    <property type="entry name" value="PLD-like_dom"/>
</dbReference>
<dbReference type="STRING" id="311180.SAMN04488050_111191"/>
<dbReference type="AlphaFoldDB" id="A0A1I6VK76"/>
<dbReference type="EMBL" id="FOZW01000011">
    <property type="protein sequence ID" value="SFT14041.1"/>
    <property type="molecule type" value="Genomic_DNA"/>
</dbReference>
<protein>
    <recommendedName>
        <fullName evidence="3">Phospholipase D</fullName>
    </recommendedName>
    <alternativeName>
        <fullName evidence="5">Choline phosphatase</fullName>
    </alternativeName>
</protein>
<evidence type="ECO:0000256" key="5">
    <source>
        <dbReference type="ARBA" id="ARBA00029594"/>
    </source>
</evidence>
<evidence type="ECO:0000256" key="4">
    <source>
        <dbReference type="ARBA" id="ARBA00022525"/>
    </source>
</evidence>
<dbReference type="InterPro" id="IPR001736">
    <property type="entry name" value="PLipase_D/transphosphatidylase"/>
</dbReference>
<proteinExistence type="predicted"/>
<dbReference type="Gene3D" id="3.30.870.10">
    <property type="entry name" value="Endonuclease Chain A"/>
    <property type="match status" value="2"/>
</dbReference>
<evidence type="ECO:0000256" key="3">
    <source>
        <dbReference type="ARBA" id="ARBA00018392"/>
    </source>
</evidence>
<evidence type="ECO:0000313" key="7">
    <source>
        <dbReference type="EMBL" id="SFT14041.1"/>
    </source>
</evidence>
<dbReference type="PANTHER" id="PTHR21248">
    <property type="entry name" value="CARDIOLIPIN SYNTHASE"/>
    <property type="match status" value="1"/>
</dbReference>
<dbReference type="Proteomes" id="UP000199392">
    <property type="component" value="Unassembled WGS sequence"/>
</dbReference>
<accession>A0A1I6VK76</accession>
<dbReference type="PANTHER" id="PTHR21248:SF12">
    <property type="entry name" value="CARDIOLIPIN SYNTHASE C"/>
    <property type="match status" value="1"/>
</dbReference>
<dbReference type="GO" id="GO:0030572">
    <property type="term" value="F:phosphatidyltransferase activity"/>
    <property type="evidence" value="ECO:0007669"/>
    <property type="project" value="UniProtKB-ARBA"/>
</dbReference>
<dbReference type="SUPFAM" id="SSF56024">
    <property type="entry name" value="Phospholipase D/nuclease"/>
    <property type="match status" value="2"/>
</dbReference>
<comment type="subcellular location">
    <subcellularLocation>
        <location evidence="2">Secreted</location>
    </subcellularLocation>
</comment>